<reference evidence="1 2" key="1">
    <citation type="submission" date="2024-01" db="EMBL/GenBank/DDBJ databases">
        <title>The genomes of 5 underutilized Papilionoideae crops provide insights into root nodulation and disease resistance.</title>
        <authorList>
            <person name="Yuan L."/>
        </authorList>
    </citation>
    <scope>NUCLEOTIDE SEQUENCE [LARGE SCALE GENOMIC DNA]</scope>
    <source>
        <strain evidence="1">LY-2023</strain>
        <tissue evidence="1">Leaf</tissue>
    </source>
</reference>
<dbReference type="AlphaFoldDB" id="A0AAN9Q3A6"/>
<keyword evidence="2" id="KW-1185">Reference proteome</keyword>
<dbReference type="Proteomes" id="UP001359559">
    <property type="component" value="Unassembled WGS sequence"/>
</dbReference>
<organism evidence="1 2">
    <name type="scientific">Clitoria ternatea</name>
    <name type="common">Butterfly pea</name>
    <dbReference type="NCBI Taxonomy" id="43366"/>
    <lineage>
        <taxon>Eukaryota</taxon>
        <taxon>Viridiplantae</taxon>
        <taxon>Streptophyta</taxon>
        <taxon>Embryophyta</taxon>
        <taxon>Tracheophyta</taxon>
        <taxon>Spermatophyta</taxon>
        <taxon>Magnoliopsida</taxon>
        <taxon>eudicotyledons</taxon>
        <taxon>Gunneridae</taxon>
        <taxon>Pentapetalae</taxon>
        <taxon>rosids</taxon>
        <taxon>fabids</taxon>
        <taxon>Fabales</taxon>
        <taxon>Fabaceae</taxon>
        <taxon>Papilionoideae</taxon>
        <taxon>50 kb inversion clade</taxon>
        <taxon>NPAAA clade</taxon>
        <taxon>indigoferoid/millettioid clade</taxon>
        <taxon>Phaseoleae</taxon>
        <taxon>Clitoria</taxon>
    </lineage>
</organism>
<sequence>MLLPLPITAAAHKEHPILPATVARRSSPPFNGGNSGNNAVRNIPSWEVPSNIAEDGTTSYGELKLRLFTSELSQLGPVDHFFKAMYHPNVAIVYTNINKIWLAATVQHQAVKPEQSQSNEQDDGSAVESVSADMKVAIKVIIEEFLRISYNF</sequence>
<protein>
    <submittedName>
        <fullName evidence="1">Uncharacterized protein</fullName>
    </submittedName>
</protein>
<proteinExistence type="predicted"/>
<dbReference type="EMBL" id="JAYKXN010000001">
    <property type="protein sequence ID" value="KAK7317298.1"/>
    <property type="molecule type" value="Genomic_DNA"/>
</dbReference>
<accession>A0AAN9Q3A6</accession>
<comment type="caution">
    <text evidence="1">The sequence shown here is derived from an EMBL/GenBank/DDBJ whole genome shotgun (WGS) entry which is preliminary data.</text>
</comment>
<gene>
    <name evidence="1" type="ORF">RJT34_01399</name>
</gene>
<evidence type="ECO:0000313" key="1">
    <source>
        <dbReference type="EMBL" id="KAK7317298.1"/>
    </source>
</evidence>
<evidence type="ECO:0000313" key="2">
    <source>
        <dbReference type="Proteomes" id="UP001359559"/>
    </source>
</evidence>
<name>A0AAN9Q3A6_CLITE</name>